<proteinExistence type="predicted"/>
<comment type="caution">
    <text evidence="1">The sequence shown here is derived from an EMBL/GenBank/DDBJ whole genome shotgun (WGS) entry which is preliminary data.</text>
</comment>
<evidence type="ECO:0000313" key="2">
    <source>
        <dbReference type="Proteomes" id="UP000664203"/>
    </source>
</evidence>
<name>A0A8H3F3W6_9LECA</name>
<gene>
    <name evidence="1" type="ORF">ALECFALPRED_011061</name>
</gene>
<sequence length="403" mass="43866">MTALTPGPFGSSVIDYHWSEHLYINRLMAVFGLEDCKLSYWRRNQNDWRTREQTLFLRRQDRLSVRWCPLVPARSTRLSFADNHIMRSPFFPSPVSSSVLLFYIARVASLSLNPPQLLTPKPPATLTSPNSSANASLADGRFASSSILSHLIIQCDASEYGHGLNYDSCHDAYDQIPHFVSEMTWGPRTQGRWTVNLPWRAYSSNLASIASIAQVGAEAQGHTADGLCAINVSSRSGVAVSDKASWYRIAQAAFEVLEQCVRPETWGGSLKNLGQKSNLIVSVLSYTPHVHCSAPRAAPPTIKACAELQNRMFASADALVFGPMEEPGVEAGLPQSWLLPTSAADLGSCAMVVNTRGPLDTASWFDVWAGAGAVAAMCVRRGLVGISTGQDGIKMLAPSLRLL</sequence>
<keyword evidence="2" id="KW-1185">Reference proteome</keyword>
<organism evidence="1 2">
    <name type="scientific">Alectoria fallacina</name>
    <dbReference type="NCBI Taxonomy" id="1903189"/>
    <lineage>
        <taxon>Eukaryota</taxon>
        <taxon>Fungi</taxon>
        <taxon>Dikarya</taxon>
        <taxon>Ascomycota</taxon>
        <taxon>Pezizomycotina</taxon>
        <taxon>Lecanoromycetes</taxon>
        <taxon>OSLEUM clade</taxon>
        <taxon>Lecanoromycetidae</taxon>
        <taxon>Lecanorales</taxon>
        <taxon>Lecanorineae</taxon>
        <taxon>Parmeliaceae</taxon>
        <taxon>Alectoria</taxon>
    </lineage>
</organism>
<dbReference type="OrthoDB" id="5401978at2759"/>
<protein>
    <submittedName>
        <fullName evidence="1">Uncharacterized protein</fullName>
    </submittedName>
</protein>
<reference evidence="1" key="1">
    <citation type="submission" date="2021-03" db="EMBL/GenBank/DDBJ databases">
        <authorList>
            <person name="Tagirdzhanova G."/>
        </authorList>
    </citation>
    <scope>NUCLEOTIDE SEQUENCE</scope>
</reference>
<dbReference type="EMBL" id="CAJPDR010000097">
    <property type="protein sequence ID" value="CAF9917148.1"/>
    <property type="molecule type" value="Genomic_DNA"/>
</dbReference>
<evidence type="ECO:0000313" key="1">
    <source>
        <dbReference type="EMBL" id="CAF9917148.1"/>
    </source>
</evidence>
<dbReference type="AlphaFoldDB" id="A0A8H3F3W6"/>
<accession>A0A8H3F3W6</accession>
<dbReference type="Proteomes" id="UP000664203">
    <property type="component" value="Unassembled WGS sequence"/>
</dbReference>